<dbReference type="Proteomes" id="UP000569732">
    <property type="component" value="Unassembled WGS sequence"/>
</dbReference>
<dbReference type="PANTHER" id="PTHR32089">
    <property type="entry name" value="METHYL-ACCEPTING CHEMOTAXIS PROTEIN MCPB"/>
    <property type="match status" value="1"/>
</dbReference>
<evidence type="ECO:0000256" key="5">
    <source>
        <dbReference type="SAM" id="Coils"/>
    </source>
</evidence>
<comment type="caution">
    <text evidence="9">The sequence shown here is derived from an EMBL/GenBank/DDBJ whole genome shotgun (WGS) entry which is preliminary data.</text>
</comment>
<dbReference type="InterPro" id="IPR003660">
    <property type="entry name" value="HAMP_dom"/>
</dbReference>
<dbReference type="Pfam" id="PF00015">
    <property type="entry name" value="MCPsignal"/>
    <property type="match status" value="1"/>
</dbReference>
<dbReference type="InterPro" id="IPR004089">
    <property type="entry name" value="MCPsignal_dom"/>
</dbReference>
<dbReference type="SUPFAM" id="SSF58104">
    <property type="entry name" value="Methyl-accepting chemotaxis protein (MCP) signaling domain"/>
    <property type="match status" value="1"/>
</dbReference>
<comment type="subcellular location">
    <subcellularLocation>
        <location evidence="1">Membrane</location>
    </subcellularLocation>
</comment>
<keyword evidence="2 4" id="KW-0807">Transducer</keyword>
<evidence type="ECO:0000256" key="3">
    <source>
        <dbReference type="ARBA" id="ARBA00029447"/>
    </source>
</evidence>
<feature type="coiled-coil region" evidence="5">
    <location>
        <begin position="127"/>
        <end position="183"/>
    </location>
</feature>
<gene>
    <name evidence="9" type="ORF">H0A36_15895</name>
</gene>
<dbReference type="AlphaFoldDB" id="A0A853I0J3"/>
<dbReference type="FunFam" id="1.10.287.950:FF:000001">
    <property type="entry name" value="Methyl-accepting chemotaxis sensory transducer"/>
    <property type="match status" value="1"/>
</dbReference>
<evidence type="ECO:0000313" key="10">
    <source>
        <dbReference type="Proteomes" id="UP000569732"/>
    </source>
</evidence>
<evidence type="ECO:0000313" key="9">
    <source>
        <dbReference type="EMBL" id="NYZ67500.1"/>
    </source>
</evidence>
<dbReference type="SMART" id="SM00283">
    <property type="entry name" value="MA"/>
    <property type="match status" value="1"/>
</dbReference>
<dbReference type="GO" id="GO:0007165">
    <property type="term" value="P:signal transduction"/>
    <property type="evidence" value="ECO:0007669"/>
    <property type="project" value="UniProtKB-KW"/>
</dbReference>
<keyword evidence="10" id="KW-1185">Reference proteome</keyword>
<evidence type="ECO:0000259" key="7">
    <source>
        <dbReference type="PROSITE" id="PS50111"/>
    </source>
</evidence>
<reference evidence="9 10" key="1">
    <citation type="submission" date="2020-07" db="EMBL/GenBank/DDBJ databases">
        <title>Endozoicomonas sp. nov., isolated from sediment.</title>
        <authorList>
            <person name="Gu T."/>
        </authorList>
    </citation>
    <scope>NUCLEOTIDE SEQUENCE [LARGE SCALE GENOMIC DNA]</scope>
    <source>
        <strain evidence="9 10">SM1973</strain>
    </source>
</reference>
<dbReference type="PROSITE" id="PS50885">
    <property type="entry name" value="HAMP"/>
    <property type="match status" value="1"/>
</dbReference>
<evidence type="ECO:0008006" key="11">
    <source>
        <dbReference type="Google" id="ProtNLM"/>
    </source>
</evidence>
<dbReference type="GO" id="GO:0016020">
    <property type="term" value="C:membrane"/>
    <property type="evidence" value="ECO:0007669"/>
    <property type="project" value="UniProtKB-SubCell"/>
</dbReference>
<dbReference type="CDD" id="cd11386">
    <property type="entry name" value="MCP_signal"/>
    <property type="match status" value="1"/>
</dbReference>
<feature type="region of interest" description="Disordered" evidence="6">
    <location>
        <begin position="288"/>
        <end position="309"/>
    </location>
</feature>
<dbReference type="RefSeq" id="WP_180569522.1">
    <property type="nucleotide sequence ID" value="NZ_JACCKB010000026.1"/>
</dbReference>
<dbReference type="InterPro" id="IPR004090">
    <property type="entry name" value="Chemotax_Me-accpt_rcpt"/>
</dbReference>
<dbReference type="PROSITE" id="PS50111">
    <property type="entry name" value="CHEMOTAXIS_TRANSDUC_2"/>
    <property type="match status" value="1"/>
</dbReference>
<evidence type="ECO:0000256" key="2">
    <source>
        <dbReference type="ARBA" id="ARBA00023224"/>
    </source>
</evidence>
<accession>A0A853I0J3</accession>
<dbReference type="GO" id="GO:0004888">
    <property type="term" value="F:transmembrane signaling receptor activity"/>
    <property type="evidence" value="ECO:0007669"/>
    <property type="project" value="InterPro"/>
</dbReference>
<dbReference type="EMBL" id="JACCKB010000026">
    <property type="protein sequence ID" value="NYZ67500.1"/>
    <property type="molecule type" value="Genomic_DNA"/>
</dbReference>
<protein>
    <recommendedName>
        <fullName evidence="11">Methyl-accepting chemotaxis protein</fullName>
    </recommendedName>
</protein>
<evidence type="ECO:0000259" key="8">
    <source>
        <dbReference type="PROSITE" id="PS50885"/>
    </source>
</evidence>
<dbReference type="PRINTS" id="PR00260">
    <property type="entry name" value="CHEMTRNSDUCR"/>
</dbReference>
<feature type="domain" description="Methyl-accepting transducer" evidence="7">
    <location>
        <begin position="284"/>
        <end position="520"/>
    </location>
</feature>
<organism evidence="9 10">
    <name type="scientific">Spartinivicinus marinus</name>
    <dbReference type="NCBI Taxonomy" id="2994442"/>
    <lineage>
        <taxon>Bacteria</taxon>
        <taxon>Pseudomonadati</taxon>
        <taxon>Pseudomonadota</taxon>
        <taxon>Gammaproteobacteria</taxon>
        <taxon>Oceanospirillales</taxon>
        <taxon>Zooshikellaceae</taxon>
        <taxon>Spartinivicinus</taxon>
    </lineage>
</organism>
<proteinExistence type="inferred from homology"/>
<evidence type="ECO:0000256" key="6">
    <source>
        <dbReference type="SAM" id="MobiDB-lite"/>
    </source>
</evidence>
<dbReference type="PANTHER" id="PTHR32089:SF120">
    <property type="entry name" value="METHYL-ACCEPTING CHEMOTAXIS PROTEIN TLPQ"/>
    <property type="match status" value="1"/>
</dbReference>
<evidence type="ECO:0000256" key="4">
    <source>
        <dbReference type="PROSITE-ProRule" id="PRU00284"/>
    </source>
</evidence>
<sequence length="556" mass="60981">MSDFIKKLSIKAKINGNSLIILAVLVINAAFAIYSMRQIGNELHTIVVEDLPLNEHLTLATESQLEQTIHLERGIRYGQQNKQSEANGELTKFNKYGSQFKQEMQASHKIIDTAIAQAHDPAHVKKFNETKQQLLKIEKEYVEYEKHSHEVFSKLTSGKASEIASLTEKLEKESDQLAKELTTLLGSIEHFILEAGQRAEAHEQTALKVLLALTVLSIIICGFTSMTVSNFVSKRLKNATQGLEFISQGDLTQTGDTDSQDELQQSIQKMRNNLLDIISQINNTSATLSTNTDKMSSLSSEASNNTQQQQLEIDQITTAMNEINATLQEVAENINSTSVAANSANIETKKGREVVENTVQGIQQLADQVDNAASVITQVEQDSENINTVLEVIKAIAEQTNLLALNAAIEAARAGEQGRGFAVVADEVRSLAGRTQESTKEINQIIEKLQIGSRDAVTVIKQGHQQVESVVEQARVAGLSLQTIEESVSNIDQMCSQFATATEEQLAVMNEINVNITRVNDSAVSNSDNAKQITSFASDLVDITANLKSIVSKFKV</sequence>
<dbReference type="Gene3D" id="1.10.287.950">
    <property type="entry name" value="Methyl-accepting chemotaxis protein"/>
    <property type="match status" value="1"/>
</dbReference>
<dbReference type="GO" id="GO:0006935">
    <property type="term" value="P:chemotaxis"/>
    <property type="evidence" value="ECO:0007669"/>
    <property type="project" value="InterPro"/>
</dbReference>
<name>A0A853I0J3_9GAMM</name>
<keyword evidence="5" id="KW-0175">Coiled coil</keyword>
<feature type="domain" description="HAMP" evidence="8">
    <location>
        <begin position="230"/>
        <end position="279"/>
    </location>
</feature>
<evidence type="ECO:0000256" key="1">
    <source>
        <dbReference type="ARBA" id="ARBA00004370"/>
    </source>
</evidence>
<comment type="similarity">
    <text evidence="3">Belongs to the methyl-accepting chemotaxis (MCP) protein family.</text>
</comment>